<feature type="domain" description="Anthranilate synthase component I N-terminal" evidence="2">
    <location>
        <begin position="39"/>
        <end position="118"/>
    </location>
</feature>
<reference evidence="3 4" key="1">
    <citation type="submission" date="2018-06" db="EMBL/GenBank/DDBJ databases">
        <title>Lujinxingia sediminis gen. nov. sp. nov., a new facultative anaerobic member of the class Deltaproteobacteria, and proposal of Lujinxingaceae fam. nov.</title>
        <authorList>
            <person name="Guo L.-Y."/>
            <person name="Li C.-M."/>
            <person name="Wang S."/>
            <person name="Du Z.-J."/>
        </authorList>
    </citation>
    <scope>NUCLEOTIDE SEQUENCE [LARGE SCALE GENOMIC DNA]</scope>
    <source>
        <strain evidence="3 4">FA350</strain>
    </source>
</reference>
<dbReference type="InterPro" id="IPR005801">
    <property type="entry name" value="ADC_synthase"/>
</dbReference>
<keyword evidence="3" id="KW-0808">Transferase</keyword>
<proteinExistence type="predicted"/>
<accession>A0A2Z4FKQ3</accession>
<dbReference type="KEGG" id="bsed:DN745_09605"/>
<dbReference type="InterPro" id="IPR015890">
    <property type="entry name" value="Chorismate_C"/>
</dbReference>
<dbReference type="AlphaFoldDB" id="A0A2Z4FKQ3"/>
<dbReference type="Proteomes" id="UP000249799">
    <property type="component" value="Chromosome"/>
</dbReference>
<dbReference type="Pfam" id="PF04715">
    <property type="entry name" value="Anth_synt_I_N"/>
    <property type="match status" value="1"/>
</dbReference>
<gene>
    <name evidence="3" type="primary">pabB</name>
    <name evidence="3" type="ORF">DN745_09605</name>
</gene>
<evidence type="ECO:0000313" key="3">
    <source>
        <dbReference type="EMBL" id="AWV89577.1"/>
    </source>
</evidence>
<keyword evidence="3" id="KW-0032">Aminotransferase</keyword>
<sequence>MSSRGARGLLFFDSGCAESHDASGAPLWSIICCEPDRIYTDPSAALARFEVDRLDALRMSDASASLPFYGGLAGMLGFEFAWALDDVRADAAPRPTPDCWVGDYPSALVYSHRDASWWLTGDAHSAGARLLRDALEYPAHHDARDASRTLPSGMSSGAADSNFRLNITPDEYARRVQVVIDAIYAGEAFEVNYTERFRASWSLGGWALYEKLRATSSGAYCAYLDAGDFQLASVSPEQFMSIKDGRICTRPIKGTRARGQTPEEDRRLAEGLSTSPKDRAENIMIVDLMRNDLTRVCKPGSVAASEVCGLYSFSGVHHLVSTVVGELEDGVSPVAAMVACFPPGSITGAPKLRAIELIAEVEEDARGPYTGTLFYASAGAGQLDSSVLIRTAVLCDDEVFYGAGGAVVADSNPRDEYEEACVKARPIAHALGAKFS</sequence>
<dbReference type="Gene3D" id="3.60.120.10">
    <property type="entry name" value="Anthranilate synthase"/>
    <property type="match status" value="1"/>
</dbReference>
<evidence type="ECO:0000259" key="2">
    <source>
        <dbReference type="Pfam" id="PF04715"/>
    </source>
</evidence>
<keyword evidence="4" id="KW-1185">Reference proteome</keyword>
<evidence type="ECO:0000313" key="4">
    <source>
        <dbReference type="Proteomes" id="UP000249799"/>
    </source>
</evidence>
<evidence type="ECO:0000259" key="1">
    <source>
        <dbReference type="Pfam" id="PF00425"/>
    </source>
</evidence>
<name>A0A2Z4FKQ3_9DELT</name>
<feature type="domain" description="Chorismate-utilising enzyme C-terminal" evidence="1">
    <location>
        <begin position="170"/>
        <end position="423"/>
    </location>
</feature>
<dbReference type="EC" id="2.6.1.85" evidence="3"/>
<organism evidence="3 4">
    <name type="scientific">Bradymonas sediminis</name>
    <dbReference type="NCBI Taxonomy" id="1548548"/>
    <lineage>
        <taxon>Bacteria</taxon>
        <taxon>Deltaproteobacteria</taxon>
        <taxon>Bradymonadales</taxon>
        <taxon>Bradymonadaceae</taxon>
        <taxon>Bradymonas</taxon>
    </lineage>
</organism>
<dbReference type="Pfam" id="PF00425">
    <property type="entry name" value="Chorismate_bind"/>
    <property type="match status" value="1"/>
</dbReference>
<dbReference type="SUPFAM" id="SSF56322">
    <property type="entry name" value="ADC synthase"/>
    <property type="match status" value="1"/>
</dbReference>
<dbReference type="InterPro" id="IPR006805">
    <property type="entry name" value="Anth_synth_I_N"/>
</dbReference>
<dbReference type="PANTHER" id="PTHR11236:SF9">
    <property type="entry name" value="ANTHRANILATE SYNTHASE COMPONENT 1"/>
    <property type="match status" value="1"/>
</dbReference>
<dbReference type="GO" id="GO:0000162">
    <property type="term" value="P:L-tryptophan biosynthetic process"/>
    <property type="evidence" value="ECO:0007669"/>
    <property type="project" value="TreeGrafter"/>
</dbReference>
<dbReference type="OrthoDB" id="9803598at2"/>
<dbReference type="PANTHER" id="PTHR11236">
    <property type="entry name" value="AMINOBENZOATE/ANTHRANILATE SYNTHASE"/>
    <property type="match status" value="1"/>
</dbReference>
<protein>
    <submittedName>
        <fullName evidence="3">Aminodeoxychorismate synthase component I</fullName>
        <ecNumber evidence="3">2.6.1.85</ecNumber>
    </submittedName>
</protein>
<dbReference type="InterPro" id="IPR019999">
    <property type="entry name" value="Anth_synth_I-like"/>
</dbReference>
<dbReference type="EMBL" id="CP030032">
    <property type="protein sequence ID" value="AWV89577.1"/>
    <property type="molecule type" value="Genomic_DNA"/>
</dbReference>
<dbReference type="PRINTS" id="PR00095">
    <property type="entry name" value="ANTSNTHASEI"/>
</dbReference>
<dbReference type="GO" id="GO:0046820">
    <property type="term" value="F:4-amino-4-deoxychorismate synthase activity"/>
    <property type="evidence" value="ECO:0007669"/>
    <property type="project" value="UniProtKB-EC"/>
</dbReference>